<dbReference type="eggNOG" id="ENOG502RZ27">
    <property type="taxonomic scope" value="Eukaryota"/>
</dbReference>
<name>G8BPR0_TETPH</name>
<dbReference type="OrthoDB" id="4065633at2759"/>
<dbReference type="HOGENOM" id="CLU_062295_0_0_1"/>
<sequence length="361" mass="41872">MGIKNTINDITMSNSNSNSQDDFSKHEVKIVIDKKTIEKFTQSSPTLNHLAKYKVISIFLNYFLNLPFFSSIVSWIICYNYKFKKTLLESNNVPIVAKRIYQRAENLIWKCDEVFNYLILREGIDHFFLELNKRHYLPGVWLLWFYIDYLANFIDVLLKELVIKPFKISYITKNENNSNLGSNSNLNLELNSNAKDLETKKKSNGTTYDNLSNLNYNSSNEDLEELNNKNIVELPHLYELTSTTKSISKDIQEKLNDNYNSYIKPTTQKLTNLYIDEPKKIMSQVHSAKSTEIYKTVSGSYEENFKKNNESIPRAIVSTGKDIGSLTLEKLTKTKQQQAHTDKAKESTTPKFFKEKITILV</sequence>
<dbReference type="GeneID" id="11534888"/>
<organism evidence="2 3">
    <name type="scientific">Tetrapisispora phaffii (strain ATCC 24235 / CBS 4417 / NBRC 1672 / NRRL Y-8282 / UCD 70-5)</name>
    <name type="common">Yeast</name>
    <name type="synonym">Fabospora phaffii</name>
    <dbReference type="NCBI Taxonomy" id="1071381"/>
    <lineage>
        <taxon>Eukaryota</taxon>
        <taxon>Fungi</taxon>
        <taxon>Dikarya</taxon>
        <taxon>Ascomycota</taxon>
        <taxon>Saccharomycotina</taxon>
        <taxon>Saccharomycetes</taxon>
        <taxon>Saccharomycetales</taxon>
        <taxon>Saccharomycetaceae</taxon>
        <taxon>Tetrapisispora</taxon>
    </lineage>
</organism>
<evidence type="ECO:0000313" key="2">
    <source>
        <dbReference type="EMBL" id="CCE61991.1"/>
    </source>
</evidence>
<dbReference type="EMBL" id="HE612857">
    <property type="protein sequence ID" value="CCE61991.1"/>
    <property type="molecule type" value="Genomic_DNA"/>
</dbReference>
<keyword evidence="1" id="KW-0812">Transmembrane</keyword>
<gene>
    <name evidence="2" type="primary">TPHA0B03190</name>
    <name evidence="2" type="ordered locus">TPHA_0B03190</name>
</gene>
<protein>
    <submittedName>
        <fullName evidence="2">Uncharacterized protein</fullName>
    </submittedName>
</protein>
<dbReference type="Proteomes" id="UP000005666">
    <property type="component" value="Chromosome 2"/>
</dbReference>
<feature type="transmembrane region" description="Helical" evidence="1">
    <location>
        <begin position="58"/>
        <end position="77"/>
    </location>
</feature>
<reference evidence="2 3" key="1">
    <citation type="journal article" date="2011" name="Proc. Natl. Acad. Sci. U.S.A.">
        <title>Evolutionary erosion of yeast sex chromosomes by mating-type switching accidents.</title>
        <authorList>
            <person name="Gordon J.L."/>
            <person name="Armisen D."/>
            <person name="Proux-Wera E."/>
            <person name="Oheigeartaigh S.S."/>
            <person name="Byrne K.P."/>
            <person name="Wolfe K.H."/>
        </authorList>
    </citation>
    <scope>NUCLEOTIDE SEQUENCE [LARGE SCALE GENOMIC DNA]</scope>
    <source>
        <strain evidence="3">ATCC 24235 / CBS 4417 / NBRC 1672 / NRRL Y-8282 / UCD 70-5</strain>
    </source>
</reference>
<dbReference type="KEGG" id="tpf:TPHA_0B03190"/>
<keyword evidence="1" id="KW-1133">Transmembrane helix</keyword>
<proteinExistence type="predicted"/>
<dbReference type="OMA" id="IDYMANI"/>
<evidence type="ECO:0000256" key="1">
    <source>
        <dbReference type="SAM" id="Phobius"/>
    </source>
</evidence>
<keyword evidence="3" id="KW-1185">Reference proteome</keyword>
<dbReference type="RefSeq" id="XP_003684425.1">
    <property type="nucleotide sequence ID" value="XM_003684377.1"/>
</dbReference>
<dbReference type="Pfam" id="PF17316">
    <property type="entry name" value="Perilipin_2"/>
    <property type="match status" value="2"/>
</dbReference>
<dbReference type="STRING" id="1071381.G8BPR0"/>
<keyword evidence="1" id="KW-0472">Membrane</keyword>
<dbReference type="AlphaFoldDB" id="G8BPR0"/>
<evidence type="ECO:0000313" key="3">
    <source>
        <dbReference type="Proteomes" id="UP000005666"/>
    </source>
</evidence>
<accession>G8BPR0</accession>